<evidence type="ECO:0000256" key="8">
    <source>
        <dbReference type="ARBA" id="ARBA00022676"/>
    </source>
</evidence>
<evidence type="ECO:0000313" key="26">
    <source>
        <dbReference type="Proteomes" id="UP000768567"/>
    </source>
</evidence>
<keyword evidence="6" id="KW-0121">Carboxypeptidase</keyword>
<dbReference type="InterPro" id="IPR050396">
    <property type="entry name" value="Glycosyltr_51/Transpeptidase"/>
</dbReference>
<organism evidence="25 26">
    <name type="scientific">Gemmiger gallinarum</name>
    <dbReference type="NCBI Taxonomy" id="2779354"/>
    <lineage>
        <taxon>Bacteria</taxon>
        <taxon>Bacillati</taxon>
        <taxon>Bacillota</taxon>
        <taxon>Clostridia</taxon>
        <taxon>Eubacteriales</taxon>
        <taxon>Gemmiger</taxon>
    </lineage>
</organism>
<dbReference type="EC" id="3.4.16.4" evidence="3"/>
<dbReference type="InterPro" id="IPR023346">
    <property type="entry name" value="Lysozyme-like_dom_sf"/>
</dbReference>
<evidence type="ECO:0000256" key="6">
    <source>
        <dbReference type="ARBA" id="ARBA00022645"/>
    </source>
</evidence>
<evidence type="ECO:0000256" key="3">
    <source>
        <dbReference type="ARBA" id="ARBA00012448"/>
    </source>
</evidence>
<keyword evidence="19" id="KW-0961">Cell wall biogenesis/degradation</keyword>
<accession>A0ABR9R4D9</accession>
<dbReference type="PANTHER" id="PTHR32282">
    <property type="entry name" value="BINDING PROTEIN TRANSPEPTIDASE, PUTATIVE-RELATED"/>
    <property type="match status" value="1"/>
</dbReference>
<keyword evidence="16" id="KW-0472">Membrane</keyword>
<evidence type="ECO:0000256" key="20">
    <source>
        <dbReference type="ARBA" id="ARBA00034000"/>
    </source>
</evidence>
<sequence length="781" mass="86030">MACSVAGVILAMYIVEVTANDTELDLDNQKLKETTIVYALNQDTNEWEPYATFSGSDNRIWKSLDEMPLYLQQAVIAVEDKNFYDEPGINIKRTIGAALNEFTGNAIYGQTTGASTLEQQLVKNLTQDNDVGGIDGYLRKIREIFRAIGLCNRYSKATILEAYLNTIPLTGQIYGMEVGAQTYFGKTVSDLTLSECAVLASITKNPTSYNPFYNPENLTVRRNHVLQEMCNQGYITQEECDAASAEPITLVESSSSTETATVSSNNSYFTDALYNDLVEAIMETYNMTAQEARSEVLNGGLRVYATVDPKVQSTLETLMLNENDEYFPALWHDEEVETTIPADGEITYDEDGLPLQENSDGEMVSVFGQDAIPVYTDDESTAFKTTVDEETNTLIFYEKVRTQAAAAVVDYDGQVVAVVGGLGEKKYDLVFNRATEPHQTGSTMKPIAAYCLAIDNGLTTYSSRQIDLGIYTAADKKVLKSQYSYLDPFAASTLARDDVWRSWPENYGGSGGDGATVLTYDALQQSLNTVAVRIGQLVGTEMMFNFAHDTLQCTYLDAEKDMDYAPLVLGAQSRGLTTVQLAAAYTIFYDGTYTTPHYFTEVYDSKDNLYLDNSKRISTTQAIKPSTATIMNRMLQNVLKTGTARGMVPDTESNLPAAAKTGTTSDFKDFTFAGMTPYYVTAVWWGFDDPTPMDTYGVTSGKPTQVLWKALMEEIQADKEYKDFPMADDVVTKQFDPSTGSIISGGGLTGYYTEDNLPENYTDDVDPYAADALNAATDTTG</sequence>
<evidence type="ECO:0000256" key="19">
    <source>
        <dbReference type="ARBA" id="ARBA00023316"/>
    </source>
</evidence>
<keyword evidence="15" id="KW-1133">Transmembrane helix</keyword>
<dbReference type="Pfam" id="PF00905">
    <property type="entry name" value="Transpeptidase"/>
    <property type="match status" value="1"/>
</dbReference>
<keyword evidence="11" id="KW-0378">Hydrolase</keyword>
<evidence type="ECO:0000256" key="11">
    <source>
        <dbReference type="ARBA" id="ARBA00022801"/>
    </source>
</evidence>
<feature type="domain" description="Penicillin-binding protein transpeptidase" evidence="23">
    <location>
        <begin position="497"/>
        <end position="678"/>
    </location>
</feature>
<comment type="caution">
    <text evidence="25">The sequence shown here is derived from an EMBL/GenBank/DDBJ whole genome shotgun (WGS) entry which is preliminary data.</text>
</comment>
<dbReference type="EMBL" id="JADCKC010000003">
    <property type="protein sequence ID" value="MBE5037999.1"/>
    <property type="molecule type" value="Genomic_DNA"/>
</dbReference>
<keyword evidence="8" id="KW-0328">Glycosyltransferase</keyword>
<keyword evidence="9" id="KW-0808">Transferase</keyword>
<evidence type="ECO:0000256" key="12">
    <source>
        <dbReference type="ARBA" id="ARBA00022960"/>
    </source>
</evidence>
<dbReference type="InterPro" id="IPR001264">
    <property type="entry name" value="Glyco_trans_51"/>
</dbReference>
<name>A0ABR9R4D9_9FIRM</name>
<evidence type="ECO:0000259" key="23">
    <source>
        <dbReference type="Pfam" id="PF00905"/>
    </source>
</evidence>
<evidence type="ECO:0000256" key="14">
    <source>
        <dbReference type="ARBA" id="ARBA00022984"/>
    </source>
</evidence>
<evidence type="ECO:0000256" key="18">
    <source>
        <dbReference type="ARBA" id="ARBA00023268"/>
    </source>
</evidence>
<protein>
    <recommendedName>
        <fullName evidence="4">Penicillin-binding protein 1A</fullName>
        <ecNumber evidence="21">2.4.99.28</ecNumber>
        <ecNumber evidence="3">3.4.16.4</ecNumber>
    </recommendedName>
</protein>
<evidence type="ECO:0000256" key="13">
    <source>
        <dbReference type="ARBA" id="ARBA00022968"/>
    </source>
</evidence>
<evidence type="ECO:0000256" key="2">
    <source>
        <dbReference type="ARBA" id="ARBA00004401"/>
    </source>
</evidence>
<evidence type="ECO:0000256" key="7">
    <source>
        <dbReference type="ARBA" id="ARBA00022670"/>
    </source>
</evidence>
<dbReference type="Gene3D" id="1.10.3810.10">
    <property type="entry name" value="Biosynthetic peptidoglycan transglycosylase-like"/>
    <property type="match status" value="1"/>
</dbReference>
<evidence type="ECO:0000313" key="25">
    <source>
        <dbReference type="EMBL" id="MBE5037999.1"/>
    </source>
</evidence>
<proteinExistence type="predicted"/>
<reference evidence="25 26" key="1">
    <citation type="submission" date="2020-10" db="EMBL/GenBank/DDBJ databases">
        <title>ChiBAC.</title>
        <authorList>
            <person name="Zenner C."/>
            <person name="Hitch T.C.A."/>
            <person name="Clavel T."/>
        </authorList>
    </citation>
    <scope>NUCLEOTIDE SEQUENCE [LARGE SCALE GENOMIC DNA]</scope>
    <source>
        <strain evidence="25 26">DSM 109015</strain>
    </source>
</reference>
<comment type="subcellular location">
    <subcellularLocation>
        <location evidence="2">Cell membrane</location>
        <topology evidence="2">Single-pass type II membrane protein</topology>
    </subcellularLocation>
</comment>
<keyword evidence="17" id="KW-0046">Antibiotic resistance</keyword>
<evidence type="ECO:0000256" key="5">
    <source>
        <dbReference type="ARBA" id="ARBA00022475"/>
    </source>
</evidence>
<dbReference type="SUPFAM" id="SSF53955">
    <property type="entry name" value="Lysozyme-like"/>
    <property type="match status" value="1"/>
</dbReference>
<feature type="domain" description="Glycosyl transferase family 51" evidence="24">
    <location>
        <begin position="51"/>
        <end position="229"/>
    </location>
</feature>
<evidence type="ECO:0000256" key="16">
    <source>
        <dbReference type="ARBA" id="ARBA00023136"/>
    </source>
</evidence>
<keyword evidence="26" id="KW-1185">Reference proteome</keyword>
<dbReference type="SUPFAM" id="SSF56601">
    <property type="entry name" value="beta-lactamase/transpeptidase-like"/>
    <property type="match status" value="1"/>
</dbReference>
<keyword evidence="18" id="KW-0511">Multifunctional enzyme</keyword>
<gene>
    <name evidence="25" type="ORF">INF35_09420</name>
</gene>
<dbReference type="PANTHER" id="PTHR32282:SF11">
    <property type="entry name" value="PENICILLIN-BINDING PROTEIN 1B"/>
    <property type="match status" value="1"/>
</dbReference>
<dbReference type="Gene3D" id="3.40.710.10">
    <property type="entry name" value="DD-peptidase/beta-lactamase superfamily"/>
    <property type="match status" value="1"/>
</dbReference>
<dbReference type="Pfam" id="PF00912">
    <property type="entry name" value="Transgly"/>
    <property type="match status" value="1"/>
</dbReference>
<keyword evidence="10" id="KW-0812">Transmembrane</keyword>
<comment type="catalytic activity">
    <reaction evidence="22">
        <text>[GlcNAc-(1-&gt;4)-Mur2Ac(oyl-L-Ala-gamma-D-Glu-L-Lys-D-Ala-D-Ala)](n)-di-trans,octa-cis-undecaprenyl diphosphate + beta-D-GlcNAc-(1-&gt;4)-Mur2Ac(oyl-L-Ala-gamma-D-Glu-L-Lys-D-Ala-D-Ala)-di-trans,octa-cis-undecaprenyl diphosphate = [GlcNAc-(1-&gt;4)-Mur2Ac(oyl-L-Ala-gamma-D-Glu-L-Lys-D-Ala-D-Ala)](n+1)-di-trans,octa-cis-undecaprenyl diphosphate + di-trans,octa-cis-undecaprenyl diphosphate + H(+)</text>
        <dbReference type="Rhea" id="RHEA:23708"/>
        <dbReference type="Rhea" id="RHEA-COMP:9602"/>
        <dbReference type="Rhea" id="RHEA-COMP:9603"/>
        <dbReference type="ChEBI" id="CHEBI:15378"/>
        <dbReference type="ChEBI" id="CHEBI:58405"/>
        <dbReference type="ChEBI" id="CHEBI:60033"/>
        <dbReference type="ChEBI" id="CHEBI:78435"/>
        <dbReference type="EC" id="2.4.99.28"/>
    </reaction>
</comment>
<dbReference type="InterPro" id="IPR036950">
    <property type="entry name" value="PBP_transglycosylase"/>
</dbReference>
<dbReference type="RefSeq" id="WP_193501848.1">
    <property type="nucleotide sequence ID" value="NZ_JADCKC010000003.1"/>
</dbReference>
<evidence type="ECO:0000256" key="10">
    <source>
        <dbReference type="ARBA" id="ARBA00022692"/>
    </source>
</evidence>
<comment type="catalytic activity">
    <reaction evidence="20">
        <text>Preferential cleavage: (Ac)2-L-Lys-D-Ala-|-D-Ala. Also transpeptidation of peptidyl-alanyl moieties that are N-acyl substituents of D-alanine.</text>
        <dbReference type="EC" id="3.4.16.4"/>
    </reaction>
</comment>
<evidence type="ECO:0000256" key="21">
    <source>
        <dbReference type="ARBA" id="ARBA00044770"/>
    </source>
</evidence>
<evidence type="ECO:0000256" key="1">
    <source>
        <dbReference type="ARBA" id="ARBA00002624"/>
    </source>
</evidence>
<evidence type="ECO:0000256" key="9">
    <source>
        <dbReference type="ARBA" id="ARBA00022679"/>
    </source>
</evidence>
<evidence type="ECO:0000256" key="17">
    <source>
        <dbReference type="ARBA" id="ARBA00023251"/>
    </source>
</evidence>
<keyword evidence="12" id="KW-0133">Cell shape</keyword>
<evidence type="ECO:0000256" key="22">
    <source>
        <dbReference type="ARBA" id="ARBA00049902"/>
    </source>
</evidence>
<keyword evidence="14" id="KW-0573">Peptidoglycan synthesis</keyword>
<dbReference type="Proteomes" id="UP000768567">
    <property type="component" value="Unassembled WGS sequence"/>
</dbReference>
<keyword evidence="13" id="KW-0735">Signal-anchor</keyword>
<evidence type="ECO:0000256" key="15">
    <source>
        <dbReference type="ARBA" id="ARBA00022989"/>
    </source>
</evidence>
<evidence type="ECO:0000259" key="24">
    <source>
        <dbReference type="Pfam" id="PF00912"/>
    </source>
</evidence>
<dbReference type="EC" id="2.4.99.28" evidence="21"/>
<keyword evidence="7" id="KW-0645">Protease</keyword>
<keyword evidence="5" id="KW-1003">Cell membrane</keyword>
<dbReference type="InterPro" id="IPR001460">
    <property type="entry name" value="PCN-bd_Tpept"/>
</dbReference>
<dbReference type="InterPro" id="IPR012338">
    <property type="entry name" value="Beta-lactam/transpept-like"/>
</dbReference>
<comment type="function">
    <text evidence="1">Cell wall formation. Synthesis of cross-linked peptidoglycan from the lipid intermediates. The enzyme has a penicillin-insensitive transglycosylase N-terminal domain (formation of linear glycan strands) and a penicillin-sensitive transpeptidase C-terminal domain (cross-linking of the peptide subunits).</text>
</comment>
<evidence type="ECO:0000256" key="4">
    <source>
        <dbReference type="ARBA" id="ARBA00018638"/>
    </source>
</evidence>